<dbReference type="InterPro" id="IPR003852">
    <property type="entry name" value="Sig_transdc_His_kinase_KdpD_N"/>
</dbReference>
<dbReference type="PANTHER" id="PTHR45569">
    <property type="entry name" value="SENSOR PROTEIN KDPD"/>
    <property type="match status" value="1"/>
</dbReference>
<dbReference type="PROSITE" id="PS50109">
    <property type="entry name" value="HIS_KIN"/>
    <property type="match status" value="1"/>
</dbReference>
<dbReference type="PANTHER" id="PTHR45569:SF1">
    <property type="entry name" value="SENSOR PROTEIN KDPD"/>
    <property type="match status" value="1"/>
</dbReference>
<dbReference type="Pfam" id="PF02702">
    <property type="entry name" value="KdpD"/>
    <property type="match status" value="1"/>
</dbReference>
<dbReference type="OrthoDB" id="9806130at2"/>
<dbReference type="FunFam" id="1.10.287.130:FF:000027">
    <property type="entry name" value="Sensor histidine kinase KdpD"/>
    <property type="match status" value="1"/>
</dbReference>
<evidence type="ECO:0000256" key="5">
    <source>
        <dbReference type="ARBA" id="ARBA00022679"/>
    </source>
</evidence>
<dbReference type="FunFam" id="3.30.565.10:FF:000042">
    <property type="entry name" value="Two-component sensor histidine kinase KdpD"/>
    <property type="match status" value="1"/>
</dbReference>
<dbReference type="Gene3D" id="3.40.50.620">
    <property type="entry name" value="HUPs"/>
    <property type="match status" value="1"/>
</dbReference>
<dbReference type="Pfam" id="PF00582">
    <property type="entry name" value="Usp"/>
    <property type="match status" value="1"/>
</dbReference>
<evidence type="ECO:0000256" key="7">
    <source>
        <dbReference type="ARBA" id="ARBA00022741"/>
    </source>
</evidence>
<feature type="domain" description="Histidine kinase" evidence="15">
    <location>
        <begin position="658"/>
        <end position="875"/>
    </location>
</feature>
<dbReference type="CDD" id="cd00082">
    <property type="entry name" value="HisKA"/>
    <property type="match status" value="1"/>
</dbReference>
<accession>A0A191YXJ4</accession>
<dbReference type="SUPFAM" id="SSF55874">
    <property type="entry name" value="ATPase domain of HSP90 chaperone/DNA topoisomerase II/histidine kinase"/>
    <property type="match status" value="1"/>
</dbReference>
<dbReference type="SMART" id="SM00387">
    <property type="entry name" value="HATPase_c"/>
    <property type="match status" value="1"/>
</dbReference>
<dbReference type="RefSeq" id="WP_064678951.1">
    <property type="nucleotide sequence ID" value="NZ_CP014870.1"/>
</dbReference>
<dbReference type="SUPFAM" id="SSF55781">
    <property type="entry name" value="GAF domain-like"/>
    <property type="match status" value="1"/>
</dbReference>
<keyword evidence="17" id="KW-1185">Reference proteome</keyword>
<protein>
    <recommendedName>
        <fullName evidence="3">histidine kinase</fullName>
        <ecNumber evidence="3">2.7.13.3</ecNumber>
    </recommendedName>
</protein>
<evidence type="ECO:0000256" key="3">
    <source>
        <dbReference type="ARBA" id="ARBA00012438"/>
    </source>
</evidence>
<dbReference type="InterPro" id="IPR005467">
    <property type="entry name" value="His_kinase_dom"/>
</dbReference>
<dbReference type="InterPro" id="IPR052023">
    <property type="entry name" value="Histidine_kinase_KdpD"/>
</dbReference>
<proteinExistence type="predicted"/>
<dbReference type="PRINTS" id="PR00344">
    <property type="entry name" value="BCTRLSENSOR"/>
</dbReference>
<dbReference type="InterPro" id="IPR025201">
    <property type="entry name" value="KdpD_TM"/>
</dbReference>
<evidence type="ECO:0000259" key="15">
    <source>
        <dbReference type="PROSITE" id="PS50109"/>
    </source>
</evidence>
<dbReference type="GO" id="GO:0042802">
    <property type="term" value="F:identical protein binding"/>
    <property type="evidence" value="ECO:0007669"/>
    <property type="project" value="UniProtKB-ARBA"/>
</dbReference>
<dbReference type="Gene3D" id="1.10.287.130">
    <property type="match status" value="1"/>
</dbReference>
<dbReference type="SUPFAM" id="SSF52402">
    <property type="entry name" value="Adenine nucleotide alpha hydrolases-like"/>
    <property type="match status" value="1"/>
</dbReference>
<organism evidence="16 17">
    <name type="scientific">Pseudomonas silesiensis</name>
    <dbReference type="NCBI Taxonomy" id="1853130"/>
    <lineage>
        <taxon>Bacteria</taxon>
        <taxon>Pseudomonadati</taxon>
        <taxon>Pseudomonadota</taxon>
        <taxon>Gammaproteobacteria</taxon>
        <taxon>Pseudomonadales</taxon>
        <taxon>Pseudomonadaceae</taxon>
        <taxon>Pseudomonas</taxon>
    </lineage>
</organism>
<dbReference type="GO" id="GO:0005737">
    <property type="term" value="C:cytoplasm"/>
    <property type="evidence" value="ECO:0007669"/>
    <property type="project" value="UniProtKB-ARBA"/>
</dbReference>
<keyword evidence="10 14" id="KW-1133">Transmembrane helix</keyword>
<dbReference type="CDD" id="cd00075">
    <property type="entry name" value="HATPase"/>
    <property type="match status" value="1"/>
</dbReference>
<evidence type="ECO:0000256" key="2">
    <source>
        <dbReference type="ARBA" id="ARBA00004141"/>
    </source>
</evidence>
<comment type="subcellular location">
    <subcellularLocation>
        <location evidence="2">Membrane</location>
        <topology evidence="2">Multi-pass membrane protein</topology>
    </subcellularLocation>
</comment>
<evidence type="ECO:0000256" key="11">
    <source>
        <dbReference type="ARBA" id="ARBA00023012"/>
    </source>
</evidence>
<dbReference type="GO" id="GO:0005886">
    <property type="term" value="C:plasma membrane"/>
    <property type="evidence" value="ECO:0007669"/>
    <property type="project" value="TreeGrafter"/>
</dbReference>
<dbReference type="Pfam" id="PF00512">
    <property type="entry name" value="HisKA"/>
    <property type="match status" value="1"/>
</dbReference>
<dbReference type="KEGG" id="psil:PMA3_20780"/>
<evidence type="ECO:0000256" key="12">
    <source>
        <dbReference type="ARBA" id="ARBA00023136"/>
    </source>
</evidence>
<dbReference type="Gene3D" id="3.40.50.300">
    <property type="entry name" value="P-loop containing nucleotide triphosphate hydrolases"/>
    <property type="match status" value="1"/>
</dbReference>
<evidence type="ECO:0000256" key="14">
    <source>
        <dbReference type="SAM" id="Phobius"/>
    </source>
</evidence>
<keyword evidence="11" id="KW-0902">Two-component regulatory system</keyword>
<dbReference type="InterPro" id="IPR006016">
    <property type="entry name" value="UspA"/>
</dbReference>
<dbReference type="STRING" id="1853130.PMA3_20780"/>
<dbReference type="InterPro" id="IPR036097">
    <property type="entry name" value="HisK_dim/P_sf"/>
</dbReference>
<dbReference type="Gene3D" id="1.20.120.620">
    <property type="entry name" value="Backbone structure of the membrane domain of e. Coli histidine kinase receptor kdpd"/>
    <property type="match status" value="1"/>
</dbReference>
<dbReference type="Gene3D" id="3.30.565.10">
    <property type="entry name" value="Histidine kinase-like ATPase, C-terminal domain"/>
    <property type="match status" value="1"/>
</dbReference>
<evidence type="ECO:0000256" key="9">
    <source>
        <dbReference type="ARBA" id="ARBA00022840"/>
    </source>
</evidence>
<dbReference type="Proteomes" id="UP000078354">
    <property type="component" value="Chromosome"/>
</dbReference>
<dbReference type="InterPro" id="IPR036890">
    <property type="entry name" value="HATPase_C_sf"/>
</dbReference>
<dbReference type="InterPro" id="IPR027417">
    <property type="entry name" value="P-loop_NTPase"/>
</dbReference>
<sequence>MSDSGRADALLADLPRDGRGRLKVFLGAAPGVGKTYAMLQAAHTQLRQGVKIIAGVVETHGRAETEALLGGLPQLPLVRSEYRGVILEEMDLDGLLHAKPKLVLVDELAHTNAPGSRHAKRWQDIQELLAAGIDVFTTVNVQHLESLNDQVRGITGVQVRETLPDWVLQEAYELLLVDLPPRELLERLREGKVYVPEQARAAIDAFFTQTNLSALRELAMQTAAAQVDNDLTQGYRQLGQDAPTVRGRLLVGVDGDAQAERLVRHASRVAQRRHLPWSLVHVDNGGVRDEQSRLRLQSAQQLAERLGGEVVLLRAGEVAKTLIQHAAERRASLVLVGQSRQRLRRRLFGGGLAARLLRHARGLEINVIDGDHEQHQPRQRSMQSPVWFDYALALVATVLASALSWAVSSVLPLPNISLVFLAAVLLVAVRSSLGPALACAALSFLTYDFLFIPPNFSFSIQREEDVLTLLFFLLMAALTGNLAARQRRQLQALRDTQEETTELLDLSRKLTAATDRQAVINAASHHLEGWSDLQLCLLNRDGQSGWKVETGGPLEFTEAERAAADWAWQHDQPAGAGTGTLPFGRWWWWPLSVEDGPLALLGVCAKEGQTLSGQRRRLLTALSQPLAQALARAQLADDLEAARLHGETEQLRSALLASVSHDLRTPLTSMRGSIDSLLALGEAIPLEDRRELLEGTRDEAERLDRYIQNLLDMTRLGHGALKLARDWVSPADIVGSALNRLRAVLAPLEVSTDVPAQLPLLYVHAALIEQALINVMENAARFSPSHGRLQLKAGADDSEVFFSVSDEGPGIPEEERAKIFDMFYTAARGDRGGQGTGLGLAICQGMVGAHGGRISVADGIEGHGTCITLHLPLQEQPGFESEA</sequence>
<dbReference type="GO" id="GO:0005524">
    <property type="term" value="F:ATP binding"/>
    <property type="evidence" value="ECO:0007669"/>
    <property type="project" value="UniProtKB-KW"/>
</dbReference>
<dbReference type="GO" id="GO:0000155">
    <property type="term" value="F:phosphorelay sensor kinase activity"/>
    <property type="evidence" value="ECO:0007669"/>
    <property type="project" value="InterPro"/>
</dbReference>
<dbReference type="EC" id="2.7.13.3" evidence="3"/>
<dbReference type="Gene3D" id="3.30.450.40">
    <property type="match status" value="1"/>
</dbReference>
<evidence type="ECO:0000313" key="16">
    <source>
        <dbReference type="EMBL" id="ANJ57461.1"/>
    </source>
</evidence>
<dbReference type="InterPro" id="IPR004358">
    <property type="entry name" value="Sig_transdc_His_kin-like_C"/>
</dbReference>
<comment type="function">
    <text evidence="13">Member of the two-component regulatory system KdpD/KdpE involved in the regulation of the kdp operon. KdpD may function as a membrane-associated protein kinase that phosphorylates KdpE in response to environmental signals.</text>
</comment>
<dbReference type="InterPro" id="IPR038318">
    <property type="entry name" value="KdpD_sf"/>
</dbReference>
<evidence type="ECO:0000256" key="10">
    <source>
        <dbReference type="ARBA" id="ARBA00022989"/>
    </source>
</evidence>
<evidence type="ECO:0000256" key="6">
    <source>
        <dbReference type="ARBA" id="ARBA00022692"/>
    </source>
</evidence>
<feature type="transmembrane region" description="Helical" evidence="14">
    <location>
        <begin position="466"/>
        <end position="484"/>
    </location>
</feature>
<dbReference type="SMART" id="SM00388">
    <property type="entry name" value="HisKA"/>
    <property type="match status" value="1"/>
</dbReference>
<dbReference type="Pfam" id="PF13493">
    <property type="entry name" value="DUF4118"/>
    <property type="match status" value="1"/>
</dbReference>
<dbReference type="InterPro" id="IPR003661">
    <property type="entry name" value="HisK_dim/P_dom"/>
</dbReference>
<evidence type="ECO:0000256" key="1">
    <source>
        <dbReference type="ARBA" id="ARBA00000085"/>
    </source>
</evidence>
<keyword evidence="12 14" id="KW-0472">Membrane</keyword>
<dbReference type="EMBL" id="CP014870">
    <property type="protein sequence ID" value="ANJ57461.1"/>
    <property type="molecule type" value="Genomic_DNA"/>
</dbReference>
<dbReference type="InterPro" id="IPR003594">
    <property type="entry name" value="HATPase_dom"/>
</dbReference>
<evidence type="ECO:0000256" key="4">
    <source>
        <dbReference type="ARBA" id="ARBA00022553"/>
    </source>
</evidence>
<evidence type="ECO:0000313" key="17">
    <source>
        <dbReference type="Proteomes" id="UP000078354"/>
    </source>
</evidence>
<keyword evidence="8 16" id="KW-0418">Kinase</keyword>
<evidence type="ECO:0000256" key="8">
    <source>
        <dbReference type="ARBA" id="ARBA00022777"/>
    </source>
</evidence>
<keyword evidence="7" id="KW-0547">Nucleotide-binding</keyword>
<keyword evidence="6 14" id="KW-0812">Transmembrane</keyword>
<dbReference type="FunFam" id="3.40.50.300:FF:000483">
    <property type="entry name" value="Sensor histidine kinase KdpD"/>
    <property type="match status" value="1"/>
</dbReference>
<keyword evidence="9" id="KW-0067">ATP-binding</keyword>
<keyword evidence="4" id="KW-0597">Phosphoprotein</keyword>
<evidence type="ECO:0000256" key="13">
    <source>
        <dbReference type="ARBA" id="ARBA00057300"/>
    </source>
</evidence>
<comment type="catalytic activity">
    <reaction evidence="1">
        <text>ATP + protein L-histidine = ADP + protein N-phospho-L-histidine.</text>
        <dbReference type="EC" id="2.7.13.3"/>
    </reaction>
</comment>
<dbReference type="AlphaFoldDB" id="A0A191YXJ4"/>
<dbReference type="InterPro" id="IPR014729">
    <property type="entry name" value="Rossmann-like_a/b/a_fold"/>
</dbReference>
<keyword evidence="5" id="KW-0808">Transferase</keyword>
<dbReference type="InterPro" id="IPR029016">
    <property type="entry name" value="GAF-like_dom_sf"/>
</dbReference>
<gene>
    <name evidence="16" type="ORF">PMA3_20780</name>
</gene>
<dbReference type="Pfam" id="PF02518">
    <property type="entry name" value="HATPase_c"/>
    <property type="match status" value="1"/>
</dbReference>
<dbReference type="SUPFAM" id="SSF47384">
    <property type="entry name" value="Homodimeric domain of signal transducing histidine kinase"/>
    <property type="match status" value="1"/>
</dbReference>
<name>A0A191YXJ4_9PSED</name>
<reference evidence="16 17" key="1">
    <citation type="journal article" date="2018" name="Syst. Appl. Microbiol.">
        <title>Pseudomonas silesiensis sp. nov. strain A3T isolated from a biological pesticide sewage treatment plant and analysis of the complete genome sequence.</title>
        <authorList>
            <person name="Kaminski M.A."/>
            <person name="Furmanczyk E.M."/>
            <person name="Sobczak A."/>
            <person name="Dziembowski A."/>
            <person name="Lipinski L."/>
        </authorList>
    </citation>
    <scope>NUCLEOTIDE SEQUENCE [LARGE SCALE GENOMIC DNA]</scope>
    <source>
        <strain evidence="16 17">A3</strain>
    </source>
</reference>
<feature type="transmembrane region" description="Helical" evidence="14">
    <location>
        <begin position="387"/>
        <end position="407"/>
    </location>
</feature>